<organism evidence="1">
    <name type="scientific">Rhizophora mucronata</name>
    <name type="common">Asiatic mangrove</name>
    <dbReference type="NCBI Taxonomy" id="61149"/>
    <lineage>
        <taxon>Eukaryota</taxon>
        <taxon>Viridiplantae</taxon>
        <taxon>Streptophyta</taxon>
        <taxon>Embryophyta</taxon>
        <taxon>Tracheophyta</taxon>
        <taxon>Spermatophyta</taxon>
        <taxon>Magnoliopsida</taxon>
        <taxon>eudicotyledons</taxon>
        <taxon>Gunneridae</taxon>
        <taxon>Pentapetalae</taxon>
        <taxon>rosids</taxon>
        <taxon>fabids</taxon>
        <taxon>Malpighiales</taxon>
        <taxon>Rhizophoraceae</taxon>
        <taxon>Rhizophora</taxon>
    </lineage>
</organism>
<name>A0A2P2QGS3_RHIMU</name>
<proteinExistence type="predicted"/>
<dbReference type="EMBL" id="GGEC01085704">
    <property type="protein sequence ID" value="MBX66188.1"/>
    <property type="molecule type" value="Transcribed_RNA"/>
</dbReference>
<dbReference type="AlphaFoldDB" id="A0A2P2QGS3"/>
<protein>
    <submittedName>
        <fullName evidence="1">Uncharacterized protein</fullName>
    </submittedName>
</protein>
<reference evidence="1" key="1">
    <citation type="submission" date="2018-02" db="EMBL/GenBank/DDBJ databases">
        <title>Rhizophora mucronata_Transcriptome.</title>
        <authorList>
            <person name="Meera S.P."/>
            <person name="Sreeshan A."/>
            <person name="Augustine A."/>
        </authorList>
    </citation>
    <scope>NUCLEOTIDE SEQUENCE</scope>
    <source>
        <tissue evidence="1">Leaf</tissue>
    </source>
</reference>
<accession>A0A2P2QGS3</accession>
<evidence type="ECO:0000313" key="1">
    <source>
        <dbReference type="EMBL" id="MBX66188.1"/>
    </source>
</evidence>
<sequence length="30" mass="3364">MMEKVPAFDQNMASLKEFLFSANSKPLADC</sequence>